<keyword evidence="5" id="KW-1185">Reference proteome</keyword>
<evidence type="ECO:0000313" key="3">
    <source>
        <dbReference type="EMBL" id="TRB73621.1"/>
    </source>
</evidence>
<evidence type="ECO:0000259" key="1">
    <source>
        <dbReference type="Pfam" id="PF10145"/>
    </source>
</evidence>
<dbReference type="AlphaFoldDB" id="A0A547EEY6"/>
<evidence type="ECO:0000313" key="5">
    <source>
        <dbReference type="Proteomes" id="UP000318394"/>
    </source>
</evidence>
<dbReference type="OrthoDB" id="8019720at2"/>
<dbReference type="EMBL" id="VAJI01000017">
    <property type="protein sequence ID" value="TRB36658.1"/>
    <property type="molecule type" value="Genomic_DNA"/>
</dbReference>
<gene>
    <name evidence="3" type="ORF">FEA53_09610</name>
    <name evidence="2" type="ORF">FEB89_08530</name>
</gene>
<comment type="caution">
    <text evidence="3">The sequence shown here is derived from an EMBL/GenBank/DDBJ whole genome shotgun (WGS) entry which is preliminary data.</text>
</comment>
<dbReference type="Proteomes" id="UP000318394">
    <property type="component" value="Unassembled WGS sequence"/>
</dbReference>
<dbReference type="InterPro" id="IPR010090">
    <property type="entry name" value="Phage_tape_meas"/>
</dbReference>
<evidence type="ECO:0000313" key="4">
    <source>
        <dbReference type="Proteomes" id="UP000315164"/>
    </source>
</evidence>
<dbReference type="Proteomes" id="UP000315164">
    <property type="component" value="Unassembled WGS sequence"/>
</dbReference>
<accession>A0A547EEY6</accession>
<dbReference type="NCBIfam" id="TIGR01760">
    <property type="entry name" value="tape_meas_TP901"/>
    <property type="match status" value="1"/>
</dbReference>
<dbReference type="EMBL" id="VAJB01000021">
    <property type="protein sequence ID" value="TRB73621.1"/>
    <property type="molecule type" value="Genomic_DNA"/>
</dbReference>
<reference evidence="4 5" key="1">
    <citation type="journal article" date="2019" name="Vet. Microbiol.">
        <title>Genetic characterization of susceptible and multi-drug resistant Mannheimia haemolytica isolated from high-risk stocker calves prior to and after antimicrobial metaphylaxis.</title>
        <authorList>
            <person name="Snyder E.R."/>
            <person name="Alvarez-Narvaez S."/>
            <person name="Credille B.C."/>
        </authorList>
    </citation>
    <scope>NUCLEOTIDE SEQUENCE [LARGE SCALE GENOMIC DNA]</scope>
    <source>
        <strain evidence="3 4">UGA-R5-128-1</strain>
        <strain evidence="2 5">UGA-R7-163-1</strain>
    </source>
</reference>
<proteinExistence type="predicted"/>
<feature type="domain" description="Phage tail tape measure protein" evidence="1">
    <location>
        <begin position="14"/>
        <end position="170"/>
    </location>
</feature>
<sequence length="179" mass="18942">MLDSLKEVNQKLDKKADKVGGGTKEDALVTLDTLIASGTVKAETAMSLLPTLQKGAVATGASSEDMAKIAISSMQQFGIKEEDIGRALDMAVAAGQAGSFELAYMASWLPQQMAAAKQAGLSSIEGFERLLIANQQARVTAGTSDEAGNNLVNLLGKITAKETNERFKNIEYKSVEDQT</sequence>
<protein>
    <submittedName>
        <fullName evidence="3">Phage tail tape measure protein</fullName>
    </submittedName>
</protein>
<evidence type="ECO:0000313" key="2">
    <source>
        <dbReference type="EMBL" id="TRB36658.1"/>
    </source>
</evidence>
<organism evidence="3 4">
    <name type="scientific">Mannheimia haemolytica</name>
    <name type="common">Pasteurella haemolytica</name>
    <dbReference type="NCBI Taxonomy" id="75985"/>
    <lineage>
        <taxon>Bacteria</taxon>
        <taxon>Pseudomonadati</taxon>
        <taxon>Pseudomonadota</taxon>
        <taxon>Gammaproteobacteria</taxon>
        <taxon>Pasteurellales</taxon>
        <taxon>Pasteurellaceae</taxon>
        <taxon>Mannheimia</taxon>
    </lineage>
</organism>
<name>A0A547EEY6_MANHA</name>
<dbReference type="Pfam" id="PF10145">
    <property type="entry name" value="PhageMin_Tail"/>
    <property type="match status" value="1"/>
</dbReference>